<keyword evidence="2" id="KW-1185">Reference proteome</keyword>
<name>A0ABX2L1Z4_9PROT</name>
<comment type="caution">
    <text evidence="1">The sequence shown here is derived from an EMBL/GenBank/DDBJ whole genome shotgun (WGS) entry which is preliminary data.</text>
</comment>
<reference evidence="1 2" key="1">
    <citation type="submission" date="2019-10" db="EMBL/GenBank/DDBJ databases">
        <title>Genome sequence of Azospirillum formosense CC-Nfb-7.</title>
        <authorList>
            <person name="Ambrosini A."/>
            <person name="Sant'Anna F.H."/>
            <person name="Cassan F.D."/>
            <person name="Souza E.M."/>
            <person name="Passaglia L.M.P."/>
        </authorList>
    </citation>
    <scope>NUCLEOTIDE SEQUENCE [LARGE SCALE GENOMIC DNA]</scope>
    <source>
        <strain evidence="1 2">CC-NFb-7</strain>
    </source>
</reference>
<evidence type="ECO:0000313" key="2">
    <source>
        <dbReference type="Proteomes" id="UP000639419"/>
    </source>
</evidence>
<protein>
    <submittedName>
        <fullName evidence="1">Uncharacterized protein</fullName>
    </submittedName>
</protein>
<dbReference type="RefSeq" id="WP_174438939.1">
    <property type="nucleotide sequence ID" value="NZ_WHOR01000067.1"/>
</dbReference>
<sequence>MERAVTVILWALLNFLDYRMNTTKGHDSGGEYLFEDTEWKYRSKGKSGSETDQLEKALQNDCMRSLGVFMGRQARLEPSDIGGGRADISVEYQRQRIVIEVKREDRNASHEALRKARGAQTVEYGTANTRIGFLLVLDRSQPDGRPTSIDQNVSIQKLTKTNETEPRTFIIVVMPGKRKVPSAMGPVADAEFTLLPDQDVEPSG</sequence>
<dbReference type="Proteomes" id="UP000639419">
    <property type="component" value="Unassembled WGS sequence"/>
</dbReference>
<organism evidence="1 2">
    <name type="scientific">Azospirillum formosense</name>
    <dbReference type="NCBI Taxonomy" id="861533"/>
    <lineage>
        <taxon>Bacteria</taxon>
        <taxon>Pseudomonadati</taxon>
        <taxon>Pseudomonadota</taxon>
        <taxon>Alphaproteobacteria</taxon>
        <taxon>Rhodospirillales</taxon>
        <taxon>Azospirillaceae</taxon>
        <taxon>Azospirillum</taxon>
    </lineage>
</organism>
<proteinExistence type="predicted"/>
<evidence type="ECO:0000313" key="1">
    <source>
        <dbReference type="EMBL" id="NUB19813.1"/>
    </source>
</evidence>
<accession>A0ABX2L1Z4</accession>
<dbReference type="EMBL" id="WHOR01000067">
    <property type="protein sequence ID" value="NUB19813.1"/>
    <property type="molecule type" value="Genomic_DNA"/>
</dbReference>
<gene>
    <name evidence="1" type="ORF">GBZ26_11380</name>
</gene>